<dbReference type="Proteomes" id="UP000460272">
    <property type="component" value="Unassembled WGS sequence"/>
</dbReference>
<dbReference type="InterPro" id="IPR051477">
    <property type="entry name" value="Expansin_CellWall"/>
</dbReference>
<dbReference type="PROSITE" id="PS51318">
    <property type="entry name" value="TAT"/>
    <property type="match status" value="1"/>
</dbReference>
<dbReference type="Pfam" id="PF03330">
    <property type="entry name" value="DPBB_1"/>
    <property type="match status" value="1"/>
</dbReference>
<comment type="caution">
    <text evidence="3">The sequence shown here is derived from an EMBL/GenBank/DDBJ whole genome shotgun (WGS) entry which is preliminary data.</text>
</comment>
<evidence type="ECO:0000313" key="3">
    <source>
        <dbReference type="EMBL" id="TVZ01905.1"/>
    </source>
</evidence>
<dbReference type="InterPro" id="IPR006311">
    <property type="entry name" value="TAT_signal"/>
</dbReference>
<dbReference type="Gene3D" id="2.60.40.760">
    <property type="entry name" value="Expansin, cellulose-binding-like domain"/>
    <property type="match status" value="1"/>
</dbReference>
<dbReference type="SUPFAM" id="SSF50685">
    <property type="entry name" value="Barwin-like endoglucanases"/>
    <property type="match status" value="1"/>
</dbReference>
<evidence type="ECO:0000313" key="4">
    <source>
        <dbReference type="Proteomes" id="UP000460272"/>
    </source>
</evidence>
<dbReference type="InterPro" id="IPR009009">
    <property type="entry name" value="RlpA-like_DPBB"/>
</dbReference>
<evidence type="ECO:0000256" key="1">
    <source>
        <dbReference type="ARBA" id="ARBA00022729"/>
    </source>
</evidence>
<dbReference type="NCBIfam" id="NF041144">
    <property type="entry name" value="expansin_EXLX1"/>
    <property type="match status" value="1"/>
</dbReference>
<dbReference type="EMBL" id="RPFW01000006">
    <property type="protein sequence ID" value="TVZ01905.1"/>
    <property type="molecule type" value="Genomic_DNA"/>
</dbReference>
<dbReference type="PANTHER" id="PTHR31836:SF21">
    <property type="entry name" value="EXPANSIN-LIKE PROTEIN 7"/>
    <property type="match status" value="1"/>
</dbReference>
<name>A0A6P2BUV5_9ACTN</name>
<evidence type="ECO:0000259" key="2">
    <source>
        <dbReference type="PROSITE" id="PS50842"/>
    </source>
</evidence>
<accession>A0A6P2BUV5</accession>
<protein>
    <recommendedName>
        <fullName evidence="2">Expansin-like EG45 domain-containing protein</fullName>
    </recommendedName>
</protein>
<dbReference type="CDD" id="cd22272">
    <property type="entry name" value="DPBB_EXLX1-like"/>
    <property type="match status" value="1"/>
</dbReference>
<dbReference type="InterPro" id="IPR007112">
    <property type="entry name" value="Expansin/allergen_DPBB_dom"/>
</dbReference>
<dbReference type="InterPro" id="IPR049818">
    <property type="entry name" value="Expansin_EXLX1-like"/>
</dbReference>
<dbReference type="AlphaFoldDB" id="A0A6P2BUV5"/>
<keyword evidence="1" id="KW-0732">Signal</keyword>
<organism evidence="3 4">
    <name type="scientific">Trebonia kvetii</name>
    <dbReference type="NCBI Taxonomy" id="2480626"/>
    <lineage>
        <taxon>Bacteria</taxon>
        <taxon>Bacillati</taxon>
        <taxon>Actinomycetota</taxon>
        <taxon>Actinomycetes</taxon>
        <taxon>Streptosporangiales</taxon>
        <taxon>Treboniaceae</taxon>
        <taxon>Trebonia</taxon>
    </lineage>
</organism>
<dbReference type="PROSITE" id="PS50842">
    <property type="entry name" value="EXPANSIN_EG45"/>
    <property type="match status" value="1"/>
</dbReference>
<dbReference type="PANTHER" id="PTHR31836">
    <property type="match status" value="1"/>
</dbReference>
<reference evidence="3 4" key="1">
    <citation type="submission" date="2018-11" db="EMBL/GenBank/DDBJ databases">
        <title>Trebonia kvetii gen.nov., sp.nov., a novel acidophilic actinobacterium, and proposal of the new actinobacterial family Treboniaceae fam. nov.</title>
        <authorList>
            <person name="Rapoport D."/>
            <person name="Sagova-Mareckova M."/>
            <person name="Sedlacek I."/>
            <person name="Provaznik J."/>
            <person name="Kralova S."/>
            <person name="Pavlinic D."/>
            <person name="Benes V."/>
            <person name="Kopecky J."/>
        </authorList>
    </citation>
    <scope>NUCLEOTIDE SEQUENCE [LARGE SCALE GENOMIC DNA]</scope>
    <source>
        <strain evidence="3 4">15Tr583</strain>
    </source>
</reference>
<keyword evidence="4" id="KW-1185">Reference proteome</keyword>
<dbReference type="InterPro" id="IPR036908">
    <property type="entry name" value="RlpA-like_sf"/>
</dbReference>
<gene>
    <name evidence="3" type="ORF">EAS64_31190</name>
</gene>
<feature type="domain" description="Expansin-like EG45" evidence="2">
    <location>
        <begin position="67"/>
        <end position="156"/>
    </location>
</feature>
<dbReference type="OrthoDB" id="5499927at2"/>
<dbReference type="InterPro" id="IPR036749">
    <property type="entry name" value="Expansin_CBD_sf"/>
</dbReference>
<dbReference type="Gene3D" id="2.40.40.10">
    <property type="entry name" value="RlpA-like domain"/>
    <property type="match status" value="1"/>
</dbReference>
<sequence length="217" mass="22442">MITKRLRTRHIMHGPLRRRMLGGGIAAAVIALTAGLCVPGSPAGAATLPAVGSASGIATHYVLQSGGGNCSYPGPPANHMFVALSAAEYHGAAPCGSYLQVKGPHGSVRVEVIDQCPECKSGHIDLSEAAFAKLAPLRAGIIKVSYHTISNPPLPGPVGFLVKNGSSRYWLALVVMNTGNAIASVQLKTSAGHWLKLTHANWNAWIAQQGAGPGMTV</sequence>
<proteinExistence type="predicted"/>